<dbReference type="GO" id="GO:0004222">
    <property type="term" value="F:metalloendopeptidase activity"/>
    <property type="evidence" value="ECO:0007669"/>
    <property type="project" value="InterPro"/>
</dbReference>
<evidence type="ECO:0000313" key="4">
    <source>
        <dbReference type="Proteomes" id="UP000542353"/>
    </source>
</evidence>
<evidence type="ECO:0000259" key="2">
    <source>
        <dbReference type="SMART" id="SM00382"/>
    </source>
</evidence>
<dbReference type="RefSeq" id="WP_184254284.1">
    <property type="nucleotide sequence ID" value="NZ_JACHIH010000002.1"/>
</dbReference>
<accession>A0A7W8DXP0</accession>
<comment type="caution">
    <text evidence="3">The sequence shown here is derived from an EMBL/GenBank/DDBJ whole genome shotgun (WGS) entry which is preliminary data.</text>
</comment>
<dbReference type="GO" id="GO:0004176">
    <property type="term" value="F:ATP-dependent peptidase activity"/>
    <property type="evidence" value="ECO:0007669"/>
    <property type="project" value="InterPro"/>
</dbReference>
<keyword evidence="1" id="KW-0547">Nucleotide-binding</keyword>
<keyword evidence="3" id="KW-0378">Hydrolase</keyword>
<keyword evidence="3" id="KW-0645">Protease</keyword>
<dbReference type="InterPro" id="IPR003959">
    <property type="entry name" value="ATPase_AAA_core"/>
</dbReference>
<comment type="similarity">
    <text evidence="1">Belongs to the AAA ATPase family.</text>
</comment>
<dbReference type="GO" id="GO:0005524">
    <property type="term" value="F:ATP binding"/>
    <property type="evidence" value="ECO:0007669"/>
    <property type="project" value="UniProtKB-KW"/>
</dbReference>
<dbReference type="CDD" id="cd19481">
    <property type="entry name" value="RecA-like_protease"/>
    <property type="match status" value="1"/>
</dbReference>
<dbReference type="PROSITE" id="PS00674">
    <property type="entry name" value="AAA"/>
    <property type="match status" value="1"/>
</dbReference>
<dbReference type="Pfam" id="PF01434">
    <property type="entry name" value="Peptidase_M41"/>
    <property type="match status" value="1"/>
</dbReference>
<dbReference type="PANTHER" id="PTHR23076">
    <property type="entry name" value="METALLOPROTEASE M41 FTSH"/>
    <property type="match status" value="1"/>
</dbReference>
<evidence type="ECO:0000256" key="1">
    <source>
        <dbReference type="RuleBase" id="RU003651"/>
    </source>
</evidence>
<protein>
    <submittedName>
        <fullName evidence="3">ATP-dependent Zn protease</fullName>
    </submittedName>
</protein>
<dbReference type="PANTHER" id="PTHR23076:SF97">
    <property type="entry name" value="ATP-DEPENDENT ZINC METALLOPROTEASE YME1L1"/>
    <property type="match status" value="1"/>
</dbReference>
<dbReference type="SUPFAM" id="SSF52540">
    <property type="entry name" value="P-loop containing nucleoside triphosphate hydrolases"/>
    <property type="match status" value="1"/>
</dbReference>
<keyword evidence="4" id="KW-1185">Reference proteome</keyword>
<dbReference type="SUPFAM" id="SSF140990">
    <property type="entry name" value="FtsH protease domain-like"/>
    <property type="match status" value="1"/>
</dbReference>
<dbReference type="InterPro" id="IPR003960">
    <property type="entry name" value="ATPase_AAA_CS"/>
</dbReference>
<dbReference type="GO" id="GO:0006508">
    <property type="term" value="P:proteolysis"/>
    <property type="evidence" value="ECO:0007669"/>
    <property type="project" value="UniProtKB-KW"/>
</dbReference>
<dbReference type="Pfam" id="PF00004">
    <property type="entry name" value="AAA"/>
    <property type="match status" value="1"/>
</dbReference>
<dbReference type="InterPro" id="IPR037219">
    <property type="entry name" value="Peptidase_M41-like"/>
</dbReference>
<name>A0A7W8DXP0_9BRAD</name>
<dbReference type="Gene3D" id="3.40.50.300">
    <property type="entry name" value="P-loop containing nucleotide triphosphate hydrolases"/>
    <property type="match status" value="1"/>
</dbReference>
<dbReference type="GO" id="GO:0016887">
    <property type="term" value="F:ATP hydrolysis activity"/>
    <property type="evidence" value="ECO:0007669"/>
    <property type="project" value="InterPro"/>
</dbReference>
<dbReference type="Proteomes" id="UP000542353">
    <property type="component" value="Unassembled WGS sequence"/>
</dbReference>
<feature type="domain" description="AAA+ ATPase" evidence="2">
    <location>
        <begin position="245"/>
        <end position="384"/>
    </location>
</feature>
<dbReference type="InterPro" id="IPR003593">
    <property type="entry name" value="AAA+_ATPase"/>
</dbReference>
<dbReference type="InterPro" id="IPR027417">
    <property type="entry name" value="P-loop_NTPase"/>
</dbReference>
<dbReference type="SMART" id="SM00382">
    <property type="entry name" value="AAA"/>
    <property type="match status" value="1"/>
</dbReference>
<reference evidence="3 4" key="1">
    <citation type="submission" date="2020-08" db="EMBL/GenBank/DDBJ databases">
        <title>Genomic Encyclopedia of Type Strains, Phase IV (KMG-IV): sequencing the most valuable type-strain genomes for metagenomic binning, comparative biology and taxonomic classification.</title>
        <authorList>
            <person name="Goeker M."/>
        </authorList>
    </citation>
    <scope>NUCLEOTIDE SEQUENCE [LARGE SCALE GENOMIC DNA]</scope>
    <source>
        <strain evidence="3 4">DSM 12706</strain>
    </source>
</reference>
<dbReference type="GO" id="GO:0030163">
    <property type="term" value="P:protein catabolic process"/>
    <property type="evidence" value="ECO:0007669"/>
    <property type="project" value="TreeGrafter"/>
</dbReference>
<dbReference type="GO" id="GO:0005886">
    <property type="term" value="C:plasma membrane"/>
    <property type="evidence" value="ECO:0007669"/>
    <property type="project" value="TreeGrafter"/>
</dbReference>
<dbReference type="Gene3D" id="1.20.58.760">
    <property type="entry name" value="Peptidase M41"/>
    <property type="match status" value="1"/>
</dbReference>
<evidence type="ECO:0000313" key="3">
    <source>
        <dbReference type="EMBL" id="MBB5045950.1"/>
    </source>
</evidence>
<organism evidence="3 4">
    <name type="scientific">Rhodopseudomonas rhenobacensis</name>
    <dbReference type="NCBI Taxonomy" id="87461"/>
    <lineage>
        <taxon>Bacteria</taxon>
        <taxon>Pseudomonadati</taxon>
        <taxon>Pseudomonadota</taxon>
        <taxon>Alphaproteobacteria</taxon>
        <taxon>Hyphomicrobiales</taxon>
        <taxon>Nitrobacteraceae</taxon>
        <taxon>Rhodopseudomonas</taxon>
    </lineage>
</organism>
<dbReference type="Gene3D" id="1.10.8.60">
    <property type="match status" value="1"/>
</dbReference>
<dbReference type="InterPro" id="IPR000642">
    <property type="entry name" value="Peptidase_M41"/>
</dbReference>
<proteinExistence type="inferred from homology"/>
<dbReference type="AlphaFoldDB" id="A0A7W8DXP0"/>
<sequence>MNLRNLSRPLVTTSRRPTDVGLAVARHLLVRALRHNNLHHVLSGCPSAVGFILNNPADAESFVEAGRTLHRNQVRSKRVIRPEILHWDSEATVRRTRDKELGKTLASSDHVIGFAYSADAFPLPFRLAADGIVPLPFADLSALKAASRAAGIRGVPDEVLATAVGEPLSLLSILIKPGRSTRHIVRSLRQVKTEQLGRSRRKPSSVTTMPSLDDLHGFGEAAIWGRELAKDLNEYQAGQLAWADVDRGVLVSGPTGTGKTTFAQALAETCKVPIHIHSLARWQAKGYLNDLLKAMRQAFSHAMQDTPSILFIDELDSFGDREILDGKNEQYTREVINAFLECLDGVEGREGVVVVGATNLPDKIDKAILRPGRLGKHVRIPLPDLDARVGILRHHLGDDIVSADLADIASRLEGASGAVIEQVVRDARRKARSERRPMNFSDLLHGLPARIVQSDEAFYESCVHEAGHAIVGHYLGSQAGNRLIESQVFREVGMDGSGGRTTMRQIPGRNLGKAAYSAQIAILLAGIAAEEVIFGDHADGGGGGDDSDLHQATLIAATMEISLGLGASLVYLSSRRPDEVLARLQIDPLLRQMVAKIMDGCFQRAKGIIADRLAELNRIARLLKERGYASAEDIERETNEP</sequence>
<keyword evidence="1" id="KW-0067">ATP-binding</keyword>
<dbReference type="EMBL" id="JACHIH010000002">
    <property type="protein sequence ID" value="MBB5045950.1"/>
    <property type="molecule type" value="Genomic_DNA"/>
</dbReference>
<gene>
    <name evidence="3" type="ORF">HNR60_000685</name>
</gene>